<dbReference type="SUPFAM" id="SSF51905">
    <property type="entry name" value="FAD/NAD(P)-binding domain"/>
    <property type="match status" value="1"/>
</dbReference>
<comment type="caution">
    <text evidence="5">The sequence shown here is derived from an EMBL/GenBank/DDBJ whole genome shotgun (WGS) entry which is preliminary data.</text>
</comment>
<dbReference type="Proteomes" id="UP000319213">
    <property type="component" value="Unassembled WGS sequence"/>
</dbReference>
<feature type="transmembrane region" description="Helical" evidence="3">
    <location>
        <begin position="39"/>
        <end position="63"/>
    </location>
</feature>
<feature type="domain" description="Amine oxidase" evidence="4">
    <location>
        <begin position="97"/>
        <end position="543"/>
    </location>
</feature>
<dbReference type="InterPro" id="IPR002937">
    <property type="entry name" value="Amino_oxidase"/>
</dbReference>
<reference evidence="5 6" key="1">
    <citation type="submission" date="2019-06" db="EMBL/GenBank/DDBJ databases">
        <title>Sequencing the genomes of 1000 actinobacteria strains.</title>
        <authorList>
            <person name="Klenk H.-P."/>
        </authorList>
    </citation>
    <scope>NUCLEOTIDE SEQUENCE [LARGE SCALE GENOMIC DNA]</scope>
    <source>
        <strain evidence="5 6">DSM 43186</strain>
    </source>
</reference>
<feature type="compositionally biased region" description="Basic and acidic residues" evidence="2">
    <location>
        <begin position="7"/>
        <end position="18"/>
    </location>
</feature>
<keyword evidence="3" id="KW-0812">Transmembrane</keyword>
<proteinExistence type="inferred from homology"/>
<protein>
    <submittedName>
        <fullName evidence="5">Monoamine oxidase</fullName>
    </submittedName>
</protein>
<dbReference type="AlphaFoldDB" id="A0A543ITR1"/>
<evidence type="ECO:0000313" key="5">
    <source>
        <dbReference type="EMBL" id="TQM73966.1"/>
    </source>
</evidence>
<evidence type="ECO:0000259" key="4">
    <source>
        <dbReference type="Pfam" id="PF01593"/>
    </source>
</evidence>
<keyword evidence="6" id="KW-1185">Reference proteome</keyword>
<dbReference type="InterPro" id="IPR036188">
    <property type="entry name" value="FAD/NAD-bd_sf"/>
</dbReference>
<dbReference type="Pfam" id="PF01593">
    <property type="entry name" value="Amino_oxidase"/>
    <property type="match status" value="1"/>
</dbReference>
<dbReference type="PANTHER" id="PTHR43563">
    <property type="entry name" value="AMINE OXIDASE"/>
    <property type="match status" value="1"/>
</dbReference>
<dbReference type="SUPFAM" id="SSF54373">
    <property type="entry name" value="FAD-linked reductases, C-terminal domain"/>
    <property type="match status" value="1"/>
</dbReference>
<name>A0A543ITR1_9ACTN</name>
<dbReference type="PROSITE" id="PS51318">
    <property type="entry name" value="TAT"/>
    <property type="match status" value="1"/>
</dbReference>
<accession>A0A543ITR1</accession>
<dbReference type="RefSeq" id="WP_142258204.1">
    <property type="nucleotide sequence ID" value="NZ_BMPV01000008.1"/>
</dbReference>
<dbReference type="Gene3D" id="3.50.50.60">
    <property type="entry name" value="FAD/NAD(P)-binding domain"/>
    <property type="match status" value="1"/>
</dbReference>
<dbReference type="PANTHER" id="PTHR43563:SF1">
    <property type="entry name" value="AMINE OXIDASE [FLAVIN-CONTAINING] B"/>
    <property type="match status" value="1"/>
</dbReference>
<feature type="region of interest" description="Disordered" evidence="2">
    <location>
        <begin position="1"/>
        <end position="34"/>
    </location>
</feature>
<keyword evidence="3" id="KW-0472">Membrane</keyword>
<keyword evidence="3" id="KW-1133">Transmembrane helix</keyword>
<evidence type="ECO:0000256" key="1">
    <source>
        <dbReference type="ARBA" id="ARBA00005995"/>
    </source>
</evidence>
<dbReference type="Gene3D" id="3.90.660.10">
    <property type="match status" value="1"/>
</dbReference>
<dbReference type="Gene3D" id="1.20.1440.240">
    <property type="match status" value="1"/>
</dbReference>
<dbReference type="InterPro" id="IPR006311">
    <property type="entry name" value="TAT_signal"/>
</dbReference>
<comment type="similarity">
    <text evidence="1">Belongs to the flavin monoamine oxidase family.</text>
</comment>
<dbReference type="InterPro" id="IPR050703">
    <property type="entry name" value="Flavin_MAO"/>
</dbReference>
<evidence type="ECO:0000313" key="6">
    <source>
        <dbReference type="Proteomes" id="UP000319213"/>
    </source>
</evidence>
<evidence type="ECO:0000256" key="2">
    <source>
        <dbReference type="SAM" id="MobiDB-lite"/>
    </source>
</evidence>
<evidence type="ECO:0000256" key="3">
    <source>
        <dbReference type="SAM" id="Phobius"/>
    </source>
</evidence>
<dbReference type="OrthoDB" id="337830at2"/>
<gene>
    <name evidence="5" type="ORF">FHX40_0625</name>
</gene>
<dbReference type="EMBL" id="VFPQ01000001">
    <property type="protein sequence ID" value="TQM73966.1"/>
    <property type="molecule type" value="Genomic_DNA"/>
</dbReference>
<sequence>MTTEEGPDPRPAQEETGKPDQPPPAPPTRRRPGPVTRRALLLGIGAAGGAGAMYAAMGALGLAPREQKRDFIAPRPGDFSLTGRAAAKVLILGAGVTGLACAYELGKAGYDCTVIEARDRVGGRCLTLRGGDRFTEIGDEQQVVRFGEGGYFNAGPARIAQWMVTMDYCRELGVPVEVFINDNAQAYVYTRGMKAPIRAAAYRADMYGYLSELLAKATNAGALNRRLTRADRQVLLDFLAEFGDLDRRTYDYGGSDRRGYATPPGVQPGKMLGPVPSVSEVLGYDLPRALTKTASQEQAAPMFQMVGGMDGLVRAFAERIGEDRILTRTKVTRIDTLPDRVDVTCEGPDGTVVHTADYCIATLPPHLIARIPGNLGAPVVSALTAAQPTPAGKIAIEYDRRWWELEDKIFGGSTETDLDITRIWYPSYGFFGERGILIGYYTIGSAKDTFTPLPHRERHRRALTQGKKIHGEKYRTGVLSSASVAWTRQPYIEGAWATFTDPGVLATLRRPAGRVYFAGDWLTNLNAWIAGSLESARTVVTDLHRRVLSQ</sequence>
<organism evidence="5 6">
    <name type="scientific">Thermopolyspora flexuosa</name>
    <dbReference type="NCBI Taxonomy" id="103836"/>
    <lineage>
        <taxon>Bacteria</taxon>
        <taxon>Bacillati</taxon>
        <taxon>Actinomycetota</taxon>
        <taxon>Actinomycetes</taxon>
        <taxon>Streptosporangiales</taxon>
        <taxon>Streptosporangiaceae</taxon>
        <taxon>Thermopolyspora</taxon>
    </lineage>
</organism>
<dbReference type="GO" id="GO:0016491">
    <property type="term" value="F:oxidoreductase activity"/>
    <property type="evidence" value="ECO:0007669"/>
    <property type="project" value="InterPro"/>
</dbReference>